<evidence type="ECO:0000256" key="3">
    <source>
        <dbReference type="PIRSR" id="PIRSR005384-2"/>
    </source>
</evidence>
<dbReference type="SUPFAM" id="SSF89623">
    <property type="entry name" value="Ribose/Galactose isomerase RpiB/AlsB"/>
    <property type="match status" value="1"/>
</dbReference>
<dbReference type="NCBIfam" id="TIGR00689">
    <property type="entry name" value="rpiB_lacA_lacB"/>
    <property type="match status" value="1"/>
</dbReference>
<proteinExistence type="inferred from homology"/>
<dbReference type="EC" id="5.3.1.6" evidence="4"/>
<dbReference type="PIRSF" id="PIRSF005384">
    <property type="entry name" value="RpiB_LacA_B"/>
    <property type="match status" value="1"/>
</dbReference>
<feature type="binding site" evidence="3">
    <location>
        <begin position="66"/>
        <end position="70"/>
    </location>
    <ligand>
        <name>D-ribulose 5-phosphate</name>
        <dbReference type="ChEBI" id="CHEBI:58121"/>
    </ligand>
</feature>
<dbReference type="PANTHER" id="PTHR30345">
    <property type="entry name" value="RIBOSE-5-PHOSPHATE ISOMERASE B"/>
    <property type="match status" value="1"/>
</dbReference>
<comment type="caution">
    <text evidence="4">The sequence shown here is derived from an EMBL/GenBank/DDBJ whole genome shotgun (WGS) entry which is preliminary data.</text>
</comment>
<dbReference type="EMBL" id="VGJX01000316">
    <property type="protein sequence ID" value="MBM3274751.1"/>
    <property type="molecule type" value="Genomic_DNA"/>
</dbReference>
<dbReference type="AlphaFoldDB" id="A0A937X2C7"/>
<sequence length="157" mass="16683">MKIVIASDHGGFSLKQNLVAFLQEQRHEVLDFGCHSESPVDYPDFAFLVAAAVASGQADRGIIVDGAGIGSSIVANKVPGIRAALCNDLFAARNAREHNNANILTLGGRVIGPGLAAEIVKVFCTTEFATRHQPRIDKISQFEEDVLRAAAAGGRSR</sequence>
<evidence type="ECO:0000313" key="4">
    <source>
        <dbReference type="EMBL" id="MBM3274751.1"/>
    </source>
</evidence>
<feature type="binding site" evidence="3">
    <location>
        <position position="99"/>
    </location>
    <ligand>
        <name>D-ribulose 5-phosphate</name>
        <dbReference type="ChEBI" id="CHEBI:58121"/>
    </ligand>
</feature>
<dbReference type="PANTHER" id="PTHR30345:SF0">
    <property type="entry name" value="DNA DAMAGE-REPAIR_TOLERATION PROTEIN DRT102"/>
    <property type="match status" value="1"/>
</dbReference>
<dbReference type="GO" id="GO:0005975">
    <property type="term" value="P:carbohydrate metabolic process"/>
    <property type="evidence" value="ECO:0007669"/>
    <property type="project" value="InterPro"/>
</dbReference>
<evidence type="ECO:0000256" key="2">
    <source>
        <dbReference type="ARBA" id="ARBA00023235"/>
    </source>
</evidence>
<dbReference type="NCBIfam" id="NF004051">
    <property type="entry name" value="PRK05571.1"/>
    <property type="match status" value="1"/>
</dbReference>
<evidence type="ECO:0000313" key="5">
    <source>
        <dbReference type="Proteomes" id="UP000703893"/>
    </source>
</evidence>
<dbReference type="InterPro" id="IPR004785">
    <property type="entry name" value="RpiB"/>
</dbReference>
<dbReference type="InterPro" id="IPR003500">
    <property type="entry name" value="RpiB_LacA_LacB"/>
</dbReference>
<protein>
    <submittedName>
        <fullName evidence="4">Ribose 5-phosphate isomerase B</fullName>
        <ecNumber evidence="4">5.3.1.6</ecNumber>
    </submittedName>
</protein>
<dbReference type="NCBIfam" id="TIGR01120">
    <property type="entry name" value="rpiB"/>
    <property type="match status" value="1"/>
</dbReference>
<feature type="binding site" evidence="3">
    <location>
        <position position="135"/>
    </location>
    <ligand>
        <name>D-ribulose 5-phosphate</name>
        <dbReference type="ChEBI" id="CHEBI:58121"/>
    </ligand>
</feature>
<keyword evidence="2 4" id="KW-0413">Isomerase</keyword>
<name>A0A937X2C7_9BACT</name>
<dbReference type="GO" id="GO:0004751">
    <property type="term" value="F:ribose-5-phosphate isomerase activity"/>
    <property type="evidence" value="ECO:0007669"/>
    <property type="project" value="UniProtKB-EC"/>
</dbReference>
<reference evidence="4 5" key="1">
    <citation type="submission" date="2019-03" db="EMBL/GenBank/DDBJ databases">
        <title>Lake Tanganyika Metagenome-Assembled Genomes (MAGs).</title>
        <authorList>
            <person name="Tran P."/>
        </authorList>
    </citation>
    <scope>NUCLEOTIDE SEQUENCE [LARGE SCALE GENOMIC DNA]</scope>
    <source>
        <strain evidence="4">K_DeepCast_65m_m2_236</strain>
    </source>
</reference>
<dbReference type="Pfam" id="PF02502">
    <property type="entry name" value="LacAB_rpiB"/>
    <property type="match status" value="1"/>
</dbReference>
<feature type="binding site" evidence="3">
    <location>
        <position position="131"/>
    </location>
    <ligand>
        <name>D-ribulose 5-phosphate</name>
        <dbReference type="ChEBI" id="CHEBI:58121"/>
    </ligand>
</feature>
<organism evidence="4 5">
    <name type="scientific">Candidatus Tanganyikabacteria bacterium</name>
    <dbReference type="NCBI Taxonomy" id="2961651"/>
    <lineage>
        <taxon>Bacteria</taxon>
        <taxon>Bacillati</taxon>
        <taxon>Candidatus Sericytochromatia</taxon>
        <taxon>Candidatus Tanganyikabacteria</taxon>
    </lineage>
</organism>
<dbReference type="InterPro" id="IPR036569">
    <property type="entry name" value="RpiB_LacA_LacB_sf"/>
</dbReference>
<comment type="similarity">
    <text evidence="1">Belongs to the LacAB/RpiB family.</text>
</comment>
<accession>A0A937X2C7</accession>
<dbReference type="Proteomes" id="UP000703893">
    <property type="component" value="Unassembled WGS sequence"/>
</dbReference>
<feature type="binding site" evidence="3">
    <location>
        <begin position="8"/>
        <end position="9"/>
    </location>
    <ligand>
        <name>D-ribulose 5-phosphate</name>
        <dbReference type="ChEBI" id="CHEBI:58121"/>
    </ligand>
</feature>
<gene>
    <name evidence="4" type="primary">rpiB</name>
    <name evidence="4" type="ORF">FJZ00_06340</name>
</gene>
<feature type="binding site" evidence="3">
    <location>
        <position position="109"/>
    </location>
    <ligand>
        <name>D-ribulose 5-phosphate</name>
        <dbReference type="ChEBI" id="CHEBI:58121"/>
    </ligand>
</feature>
<evidence type="ECO:0000256" key="1">
    <source>
        <dbReference type="ARBA" id="ARBA00008754"/>
    </source>
</evidence>
<dbReference type="Gene3D" id="3.40.1400.10">
    <property type="entry name" value="Sugar-phosphate isomerase, RpiB/LacA/LacB"/>
    <property type="match status" value="1"/>
</dbReference>